<organism evidence="3 4">
    <name type="scientific">Beijerinckia indica subsp. indica (strain ATCC 9039 / DSM 1715 / NCIMB 8712)</name>
    <dbReference type="NCBI Taxonomy" id="395963"/>
    <lineage>
        <taxon>Bacteria</taxon>
        <taxon>Pseudomonadati</taxon>
        <taxon>Pseudomonadota</taxon>
        <taxon>Alphaproteobacteria</taxon>
        <taxon>Hyphomicrobiales</taxon>
        <taxon>Beijerinckiaceae</taxon>
        <taxon>Beijerinckia</taxon>
    </lineage>
</organism>
<evidence type="ECO:0000256" key="1">
    <source>
        <dbReference type="SAM" id="MobiDB-lite"/>
    </source>
</evidence>
<reference evidence="4" key="1">
    <citation type="submission" date="2008-03" db="EMBL/GenBank/DDBJ databases">
        <title>Complete sequence of chromosome of Beijerinckia indica subsp. indica ATCC 9039.</title>
        <authorList>
            <consortium name="US DOE Joint Genome Institute"/>
            <person name="Copeland A."/>
            <person name="Lucas S."/>
            <person name="Lapidus A."/>
            <person name="Glavina del Rio T."/>
            <person name="Dalin E."/>
            <person name="Tice H."/>
            <person name="Bruce D."/>
            <person name="Goodwin L."/>
            <person name="Pitluck S."/>
            <person name="LaButti K."/>
            <person name="Schmutz J."/>
            <person name="Larimer F."/>
            <person name="Land M."/>
            <person name="Hauser L."/>
            <person name="Kyrpides N."/>
            <person name="Mikhailova N."/>
            <person name="Dunfield P.F."/>
            <person name="Dedysh S.N."/>
            <person name="Liesack W."/>
            <person name="Saw J.H."/>
            <person name="Alam M."/>
            <person name="Chen Y."/>
            <person name="Murrell J.C."/>
            <person name="Richardson P."/>
        </authorList>
    </citation>
    <scope>NUCLEOTIDE SEQUENCE [LARGE SCALE GENOMIC DNA]</scope>
    <source>
        <strain evidence="4">ATCC 9039 / DSM 1715 / NCIMB 8712</strain>
    </source>
</reference>
<feature type="region of interest" description="Disordered" evidence="1">
    <location>
        <begin position="260"/>
        <end position="313"/>
    </location>
</feature>
<gene>
    <name evidence="3" type="ordered locus">Bind_1687</name>
</gene>
<dbReference type="KEGG" id="bid:Bind_1687"/>
<dbReference type="Pfam" id="PF06055">
    <property type="entry name" value="ExoD"/>
    <property type="match status" value="1"/>
</dbReference>
<dbReference type="Proteomes" id="UP000001695">
    <property type="component" value="Chromosome"/>
</dbReference>
<dbReference type="PANTHER" id="PTHR41795">
    <property type="entry name" value="EXOPOLYSACCHARIDE SYNTHESIS PROTEIN"/>
    <property type="match status" value="1"/>
</dbReference>
<dbReference type="HOGENOM" id="CLU_879433_0_0_5"/>
<reference evidence="3 4" key="2">
    <citation type="journal article" date="2010" name="J. Bacteriol.">
        <title>Complete genome sequence of Beijerinckia indica subsp. indica.</title>
        <authorList>
            <person name="Tamas I."/>
            <person name="Dedysh S.N."/>
            <person name="Liesack W."/>
            <person name="Stott M.B."/>
            <person name="Alam M."/>
            <person name="Murrell J.C."/>
            <person name="Dunfield P.F."/>
        </authorList>
    </citation>
    <scope>NUCLEOTIDE SEQUENCE [LARGE SCALE GENOMIC DNA]</scope>
    <source>
        <strain evidence="4">ATCC 9039 / DSM 1715 / NCIMB 8712</strain>
    </source>
</reference>
<dbReference type="RefSeq" id="WP_012384675.1">
    <property type="nucleotide sequence ID" value="NC_010581.1"/>
</dbReference>
<sequence length="313" mass="34242">MVEPTSTVLSSNANIQGPSVRASQVLREILSKNPKVEHFSVKHILDSIGHAPNGTSLMFFSMPGIVPMPGTSDLAGVPAGMIAGQMIAGKSEFKLPKFILEKSVPRRSLAVIIHIILPFLEKAEMATKPRLIWANHPAAQRILGVLLFLLALAIAFPMFGFNLQHAAAIFTISLGMVENDGLVILIGVIAGIASLVLFFSSFSCKALRKKTLDIMKTLSAKFSFDWMGMILKKLGSILINVLSSEWTRLLSWWNPEAPARRTASKKAQQTSKQKLQKRSAIAHNRKRADRSVLRAKTKSVRPSPSQARAAIVM</sequence>
<proteinExistence type="predicted"/>
<keyword evidence="4" id="KW-1185">Reference proteome</keyword>
<dbReference type="eggNOG" id="COG3932">
    <property type="taxonomic scope" value="Bacteria"/>
</dbReference>
<dbReference type="STRING" id="395963.Bind_1687"/>
<dbReference type="EMBL" id="CP001016">
    <property type="protein sequence ID" value="ACB95318.1"/>
    <property type="molecule type" value="Genomic_DNA"/>
</dbReference>
<protein>
    <submittedName>
        <fullName evidence="3">Exopolysaccharide synthesis ExoD</fullName>
    </submittedName>
</protein>
<accession>B2ICP4</accession>
<keyword evidence="2" id="KW-1133">Transmembrane helix</keyword>
<feature type="compositionally biased region" description="Basic residues" evidence="1">
    <location>
        <begin position="283"/>
        <end position="299"/>
    </location>
</feature>
<keyword evidence="2" id="KW-0812">Transmembrane</keyword>
<name>B2ICP4_BEII9</name>
<dbReference type="AlphaFoldDB" id="B2ICP4"/>
<feature type="transmembrane region" description="Helical" evidence="2">
    <location>
        <begin position="181"/>
        <end position="202"/>
    </location>
</feature>
<dbReference type="OrthoDB" id="8447817at2"/>
<keyword evidence="2" id="KW-0472">Membrane</keyword>
<dbReference type="PANTHER" id="PTHR41795:SF1">
    <property type="entry name" value="EXOPOLYSACCHARIDE SYNTHESIS PROTEIN"/>
    <property type="match status" value="1"/>
</dbReference>
<evidence type="ECO:0000313" key="3">
    <source>
        <dbReference type="EMBL" id="ACB95318.1"/>
    </source>
</evidence>
<evidence type="ECO:0000313" key="4">
    <source>
        <dbReference type="Proteomes" id="UP000001695"/>
    </source>
</evidence>
<feature type="transmembrane region" description="Helical" evidence="2">
    <location>
        <begin position="142"/>
        <end position="161"/>
    </location>
</feature>
<dbReference type="InterPro" id="IPR010331">
    <property type="entry name" value="ExoD"/>
</dbReference>
<evidence type="ECO:0000256" key="2">
    <source>
        <dbReference type="SAM" id="Phobius"/>
    </source>
</evidence>